<dbReference type="InterPro" id="IPR005829">
    <property type="entry name" value="Sugar_transporter_CS"/>
</dbReference>
<feature type="transmembrane region" description="Helical" evidence="6">
    <location>
        <begin position="65"/>
        <end position="88"/>
    </location>
</feature>
<evidence type="ECO:0000256" key="4">
    <source>
        <dbReference type="ARBA" id="ARBA00022989"/>
    </source>
</evidence>
<keyword evidence="5 6" id="KW-0472">Membrane</keyword>
<dbReference type="SUPFAM" id="SSF103473">
    <property type="entry name" value="MFS general substrate transporter"/>
    <property type="match status" value="1"/>
</dbReference>
<dbReference type="PANTHER" id="PTHR23501:SF109">
    <property type="entry name" value="MAJOR FACILITATOR SUPERFAMILY (MFS) PROFILE DOMAIN-CONTAINING PROTEIN-RELATED"/>
    <property type="match status" value="1"/>
</dbReference>
<comment type="subcellular location">
    <subcellularLocation>
        <location evidence="1">Membrane</location>
        <topology evidence="1">Multi-pass membrane protein</topology>
    </subcellularLocation>
</comment>
<keyword evidence="9" id="KW-1185">Reference proteome</keyword>
<feature type="transmembrane region" description="Helical" evidence="6">
    <location>
        <begin position="153"/>
        <end position="173"/>
    </location>
</feature>
<evidence type="ECO:0000256" key="3">
    <source>
        <dbReference type="ARBA" id="ARBA00022692"/>
    </source>
</evidence>
<dbReference type="InterPro" id="IPR036259">
    <property type="entry name" value="MFS_trans_sf"/>
</dbReference>
<dbReference type="Gene3D" id="1.20.1250.20">
    <property type="entry name" value="MFS general substrate transporter like domains"/>
    <property type="match status" value="2"/>
</dbReference>
<keyword evidence="4 6" id="KW-1133">Transmembrane helix</keyword>
<feature type="transmembrane region" description="Helical" evidence="6">
    <location>
        <begin position="127"/>
        <end position="147"/>
    </location>
</feature>
<name>A0ABP0AQB0_9PEZI</name>
<keyword evidence="2" id="KW-0813">Transport</keyword>
<proteinExistence type="predicted"/>
<feature type="domain" description="Major facilitator superfamily (MFS) profile" evidence="7">
    <location>
        <begin position="62"/>
        <end position="575"/>
    </location>
</feature>
<evidence type="ECO:0000256" key="1">
    <source>
        <dbReference type="ARBA" id="ARBA00004141"/>
    </source>
</evidence>
<dbReference type="CDD" id="cd06179">
    <property type="entry name" value="MFS_TRI12_like"/>
    <property type="match status" value="1"/>
</dbReference>
<organism evidence="8 9">
    <name type="scientific">Sporothrix bragantina</name>
    <dbReference type="NCBI Taxonomy" id="671064"/>
    <lineage>
        <taxon>Eukaryota</taxon>
        <taxon>Fungi</taxon>
        <taxon>Dikarya</taxon>
        <taxon>Ascomycota</taxon>
        <taxon>Pezizomycotina</taxon>
        <taxon>Sordariomycetes</taxon>
        <taxon>Sordariomycetidae</taxon>
        <taxon>Ophiostomatales</taxon>
        <taxon>Ophiostomataceae</taxon>
        <taxon>Sporothrix</taxon>
    </lineage>
</organism>
<evidence type="ECO:0000259" key="7">
    <source>
        <dbReference type="PROSITE" id="PS50850"/>
    </source>
</evidence>
<feature type="transmembrane region" description="Helical" evidence="6">
    <location>
        <begin position="421"/>
        <end position="441"/>
    </location>
</feature>
<dbReference type="PROSITE" id="PS00216">
    <property type="entry name" value="SUGAR_TRANSPORT_1"/>
    <property type="match status" value="1"/>
</dbReference>
<feature type="transmembrane region" description="Helical" evidence="6">
    <location>
        <begin position="100"/>
        <end position="120"/>
    </location>
</feature>
<evidence type="ECO:0000313" key="8">
    <source>
        <dbReference type="EMBL" id="CAK7209422.1"/>
    </source>
</evidence>
<dbReference type="InterPro" id="IPR053791">
    <property type="entry name" value="MFS_Tri12-like"/>
</dbReference>
<evidence type="ECO:0000256" key="5">
    <source>
        <dbReference type="ARBA" id="ARBA00023136"/>
    </source>
</evidence>
<feature type="transmembrane region" description="Helical" evidence="6">
    <location>
        <begin position="551"/>
        <end position="570"/>
    </location>
</feature>
<feature type="transmembrane region" description="Helical" evidence="6">
    <location>
        <begin position="219"/>
        <end position="237"/>
    </location>
</feature>
<evidence type="ECO:0000256" key="6">
    <source>
        <dbReference type="SAM" id="Phobius"/>
    </source>
</evidence>
<feature type="transmembrane region" description="Helical" evidence="6">
    <location>
        <begin position="289"/>
        <end position="308"/>
    </location>
</feature>
<dbReference type="Proteomes" id="UP001642406">
    <property type="component" value="Unassembled WGS sequence"/>
</dbReference>
<feature type="transmembrane region" description="Helical" evidence="6">
    <location>
        <begin position="329"/>
        <end position="350"/>
    </location>
</feature>
<accession>A0ABP0AQB0</accession>
<dbReference type="Pfam" id="PF06609">
    <property type="entry name" value="TRI12"/>
    <property type="match status" value="1"/>
</dbReference>
<evidence type="ECO:0000313" key="9">
    <source>
        <dbReference type="Proteomes" id="UP001642406"/>
    </source>
</evidence>
<evidence type="ECO:0000256" key="2">
    <source>
        <dbReference type="ARBA" id="ARBA00022448"/>
    </source>
</evidence>
<sequence>MAEPKPDIDHVEKEHDVENGICHGVSTHPQSLADSDDIKGVDFTVDEADLPTGYFHSLPFLGSMLAIGVSFACGVGGFAFAAPILSYINADIGPDPNLTWVALTYTLTTGVCLILVGRLSDLFGRRWFMIGGACLGTLGTIVCATAQNIPALIAGETLVGLGASAQISFAFTLNEIIPFKYRILANGYVYVWGLIASGLAPLISYAFVFKTSVGWRGVYYLLIAMNATALICWFFFYHPPTFSMKHSRQTKIQFIKHFDYVGTFLVTLGLLLFFMGLSWGGQLHPWKSAYVIATIVVGAILLIAFGLYEAFMPLREALLPTHVTKHRDFMFAITIWSLGSAIYYAFAIIWPTMLVTLYGGAHSSDPMWPGYAALALNGGISFGEVIGAVVTKKRIHNIIQATLFIGSALLAATASCTPDTPTRAIVLMFLGSMFIGWLEVVSSTYSSLIVKDQRELGTAIGFAGSFRSTLSTICSTVYTVILSNRLTANIASMMPPALIEAGLPSSSIGDFITALTGGNTTALDLVPGVSPTIITAGSNAYQVASAASYRTVFYSTIAFSGIGIIFSIFLPNIDHLLTSEVSTTLHSGKADEATVPKRQEEKE</sequence>
<dbReference type="PROSITE" id="PS50850">
    <property type="entry name" value="MFS"/>
    <property type="match status" value="1"/>
</dbReference>
<feature type="transmembrane region" description="Helical" evidence="6">
    <location>
        <begin position="370"/>
        <end position="390"/>
    </location>
</feature>
<gene>
    <name evidence="8" type="ORF">SBRCBS47491_000436</name>
</gene>
<reference evidence="8 9" key="1">
    <citation type="submission" date="2024-01" db="EMBL/GenBank/DDBJ databases">
        <authorList>
            <person name="Allen C."/>
            <person name="Tagirdzhanova G."/>
        </authorList>
    </citation>
    <scope>NUCLEOTIDE SEQUENCE [LARGE SCALE GENOMIC DNA]</scope>
</reference>
<comment type="caution">
    <text evidence="8">The sequence shown here is derived from an EMBL/GenBank/DDBJ whole genome shotgun (WGS) entry which is preliminary data.</text>
</comment>
<keyword evidence="3 6" id="KW-0812">Transmembrane</keyword>
<dbReference type="PANTHER" id="PTHR23501">
    <property type="entry name" value="MAJOR FACILITATOR SUPERFAMILY"/>
    <property type="match status" value="1"/>
</dbReference>
<dbReference type="EMBL" id="CAWUHC010000003">
    <property type="protein sequence ID" value="CAK7209422.1"/>
    <property type="molecule type" value="Genomic_DNA"/>
</dbReference>
<feature type="transmembrane region" description="Helical" evidence="6">
    <location>
        <begin position="185"/>
        <end position="207"/>
    </location>
</feature>
<dbReference type="InterPro" id="IPR020846">
    <property type="entry name" value="MFS_dom"/>
</dbReference>
<protein>
    <recommendedName>
        <fullName evidence="7">Major facilitator superfamily (MFS) profile domain-containing protein</fullName>
    </recommendedName>
</protein>
<dbReference type="InterPro" id="IPR010573">
    <property type="entry name" value="MFS_Str1/Tri12-like"/>
</dbReference>
<feature type="transmembrane region" description="Helical" evidence="6">
    <location>
        <begin position="397"/>
        <end position="415"/>
    </location>
</feature>
<feature type="transmembrane region" description="Helical" evidence="6">
    <location>
        <begin position="258"/>
        <end position="277"/>
    </location>
</feature>